<protein>
    <recommendedName>
        <fullName evidence="3">ethanolamine kinase</fullName>
        <ecNumber evidence="3">2.7.1.82</ecNumber>
    </recommendedName>
</protein>
<keyword evidence="5" id="KW-1185">Reference proteome</keyword>
<accession>A0AAD3H305</accession>
<proteinExistence type="inferred from homology"/>
<name>A0AAD3H305_9STRA</name>
<dbReference type="GO" id="GO:0004305">
    <property type="term" value="F:ethanolamine kinase activity"/>
    <property type="evidence" value="ECO:0007669"/>
    <property type="project" value="UniProtKB-EC"/>
</dbReference>
<gene>
    <name evidence="4" type="ORF">CTEN210_04689</name>
</gene>
<comment type="caution">
    <text evidence="4">The sequence shown here is derived from an EMBL/GenBank/DDBJ whole genome shotgun (WGS) entry which is preliminary data.</text>
</comment>
<dbReference type="GO" id="GO:0005737">
    <property type="term" value="C:cytoplasm"/>
    <property type="evidence" value="ECO:0007669"/>
    <property type="project" value="TreeGrafter"/>
</dbReference>
<sequence length="462" mass="53193">MRFRYLPASLLRLSTIKEMTKSGSFSSCPAMEKSPYLNNSELIAPLSIRMCKNPNSDDLNHQVYSVLKEIIPAFLEQYQIEMSSQLNVQTLSGGLSNHLLTVRPGKVEEDPIELKKSDDNAAPNTILIRIHDADGDEKSGEEEFSLVDRAQENKVSAMLSKYDLAPAFYGRFLNGRLEEFYEDIRPLSHSEMGCYTCTGNENDITREWDGKYNGFTIELAKKLSKLHQLDLENNEDQKLGEIWLRIDEWIKMARQLNANDDDNNDKAIEQMLDLLEREWSWLRAEIGPEKKVVLDDSCQSDAIRYSRDIVFAHMDCQSLNILTPKSRCEKSDEIAIIDYEYAGYNPRAADIGNSFAEFCDMNNLIPDYENEYPSDSCQNIFLSTYIRSNDSDLAKKLDDSQEWGQFLHVMRDEVGKHSLLSHLGWACWSLIQLKTSSIDFDYLRYAQIRVDGYLLFKAKHWP</sequence>
<comment type="similarity">
    <text evidence="2">Belongs to the choline/ethanolamine kinase family.</text>
</comment>
<dbReference type="PANTHER" id="PTHR22603">
    <property type="entry name" value="CHOLINE/ETHANOALAMINE KINASE"/>
    <property type="match status" value="1"/>
</dbReference>
<evidence type="ECO:0000313" key="5">
    <source>
        <dbReference type="Proteomes" id="UP001054902"/>
    </source>
</evidence>
<comment type="pathway">
    <text evidence="1">Phospholipid metabolism; phosphatidylethanolamine biosynthesis; phosphatidylethanolamine from ethanolamine: step 1/3.</text>
</comment>
<organism evidence="4 5">
    <name type="scientific">Chaetoceros tenuissimus</name>
    <dbReference type="NCBI Taxonomy" id="426638"/>
    <lineage>
        <taxon>Eukaryota</taxon>
        <taxon>Sar</taxon>
        <taxon>Stramenopiles</taxon>
        <taxon>Ochrophyta</taxon>
        <taxon>Bacillariophyta</taxon>
        <taxon>Coscinodiscophyceae</taxon>
        <taxon>Chaetocerotophycidae</taxon>
        <taxon>Chaetocerotales</taxon>
        <taxon>Chaetocerotaceae</taxon>
        <taxon>Chaetoceros</taxon>
    </lineage>
</organism>
<evidence type="ECO:0000256" key="2">
    <source>
        <dbReference type="ARBA" id="ARBA00038211"/>
    </source>
</evidence>
<evidence type="ECO:0000313" key="4">
    <source>
        <dbReference type="EMBL" id="GFH48213.1"/>
    </source>
</evidence>
<dbReference type="GO" id="GO:0006646">
    <property type="term" value="P:phosphatidylethanolamine biosynthetic process"/>
    <property type="evidence" value="ECO:0007669"/>
    <property type="project" value="TreeGrafter"/>
</dbReference>
<evidence type="ECO:0000256" key="1">
    <source>
        <dbReference type="ARBA" id="ARBA00037883"/>
    </source>
</evidence>
<dbReference type="EC" id="2.7.1.82" evidence="3"/>
<reference evidence="4 5" key="1">
    <citation type="journal article" date="2021" name="Sci. Rep.">
        <title>The genome of the diatom Chaetoceros tenuissimus carries an ancient integrated fragment of an extant virus.</title>
        <authorList>
            <person name="Hongo Y."/>
            <person name="Kimura K."/>
            <person name="Takaki Y."/>
            <person name="Yoshida Y."/>
            <person name="Baba S."/>
            <person name="Kobayashi G."/>
            <person name="Nagasaki K."/>
            <person name="Hano T."/>
            <person name="Tomaru Y."/>
        </authorList>
    </citation>
    <scope>NUCLEOTIDE SEQUENCE [LARGE SCALE GENOMIC DNA]</scope>
    <source>
        <strain evidence="4 5">NIES-3715</strain>
    </source>
</reference>
<dbReference type="SUPFAM" id="SSF56112">
    <property type="entry name" value="Protein kinase-like (PK-like)"/>
    <property type="match status" value="1"/>
</dbReference>
<dbReference type="Pfam" id="PF01633">
    <property type="entry name" value="Choline_kinase"/>
    <property type="match status" value="2"/>
</dbReference>
<dbReference type="InterPro" id="IPR011009">
    <property type="entry name" value="Kinase-like_dom_sf"/>
</dbReference>
<dbReference type="Gene3D" id="3.30.200.20">
    <property type="entry name" value="Phosphorylase Kinase, domain 1"/>
    <property type="match status" value="1"/>
</dbReference>
<dbReference type="Gene3D" id="3.90.1200.10">
    <property type="match status" value="1"/>
</dbReference>
<evidence type="ECO:0000256" key="3">
    <source>
        <dbReference type="ARBA" id="ARBA00038874"/>
    </source>
</evidence>
<dbReference type="EMBL" id="BLLK01000027">
    <property type="protein sequence ID" value="GFH48213.1"/>
    <property type="molecule type" value="Genomic_DNA"/>
</dbReference>
<dbReference type="AlphaFoldDB" id="A0AAD3H305"/>
<dbReference type="PANTHER" id="PTHR22603:SF66">
    <property type="entry name" value="ETHANOLAMINE KINASE"/>
    <property type="match status" value="1"/>
</dbReference>
<dbReference type="Proteomes" id="UP001054902">
    <property type="component" value="Unassembled WGS sequence"/>
</dbReference>